<protein>
    <recommendedName>
        <fullName evidence="6">Kinesin light chain</fullName>
    </recommendedName>
</protein>
<dbReference type="InterPro" id="IPR011990">
    <property type="entry name" value="TPR-like_helical_dom_sf"/>
</dbReference>
<gene>
    <name evidence="4" type="ORF">BSTOLATCC_MIC53621</name>
</gene>
<evidence type="ECO:0000313" key="5">
    <source>
        <dbReference type="Proteomes" id="UP001162131"/>
    </source>
</evidence>
<reference evidence="4" key="1">
    <citation type="submission" date="2021-09" db="EMBL/GenBank/DDBJ databases">
        <authorList>
            <consortium name="AG Swart"/>
            <person name="Singh M."/>
            <person name="Singh A."/>
            <person name="Seah K."/>
            <person name="Emmerich C."/>
        </authorList>
    </citation>
    <scope>NUCLEOTIDE SEQUENCE</scope>
    <source>
        <strain evidence="4">ATCC30299</strain>
    </source>
</reference>
<evidence type="ECO:0000313" key="4">
    <source>
        <dbReference type="EMBL" id="CAG9331554.1"/>
    </source>
</evidence>
<name>A0AAU9K3K0_9CILI</name>
<dbReference type="SUPFAM" id="SSF48452">
    <property type="entry name" value="TPR-like"/>
    <property type="match status" value="1"/>
</dbReference>
<evidence type="ECO:0000256" key="2">
    <source>
        <dbReference type="ARBA" id="ARBA00022803"/>
    </source>
</evidence>
<feature type="region of interest" description="Disordered" evidence="3">
    <location>
        <begin position="251"/>
        <end position="304"/>
    </location>
</feature>
<keyword evidence="1" id="KW-0677">Repeat</keyword>
<feature type="compositionally biased region" description="Basic and acidic residues" evidence="3">
    <location>
        <begin position="254"/>
        <end position="275"/>
    </location>
</feature>
<feature type="compositionally biased region" description="Basic and acidic residues" evidence="3">
    <location>
        <begin position="286"/>
        <end position="304"/>
    </location>
</feature>
<keyword evidence="2" id="KW-0802">TPR repeat</keyword>
<comment type="caution">
    <text evidence="4">The sequence shown here is derived from an EMBL/GenBank/DDBJ whole genome shotgun (WGS) entry which is preliminary data.</text>
</comment>
<dbReference type="Gene3D" id="1.25.40.10">
    <property type="entry name" value="Tetratricopeptide repeat domain"/>
    <property type="match status" value="2"/>
</dbReference>
<proteinExistence type="predicted"/>
<evidence type="ECO:0000256" key="3">
    <source>
        <dbReference type="SAM" id="MobiDB-lite"/>
    </source>
</evidence>
<dbReference type="Pfam" id="PF13374">
    <property type="entry name" value="TPR_10"/>
    <property type="match status" value="2"/>
</dbReference>
<dbReference type="PANTHER" id="PTHR45641:SF19">
    <property type="entry name" value="NEPHROCYSTIN-3"/>
    <property type="match status" value="1"/>
</dbReference>
<dbReference type="SMART" id="SM00028">
    <property type="entry name" value="TPR"/>
    <property type="match status" value="5"/>
</dbReference>
<dbReference type="Proteomes" id="UP001162131">
    <property type="component" value="Unassembled WGS sequence"/>
</dbReference>
<dbReference type="PANTHER" id="PTHR45641">
    <property type="entry name" value="TETRATRICOPEPTIDE REPEAT PROTEIN (AFU_ORTHOLOGUE AFUA_6G03870)"/>
    <property type="match status" value="1"/>
</dbReference>
<evidence type="ECO:0000256" key="1">
    <source>
        <dbReference type="ARBA" id="ARBA00022737"/>
    </source>
</evidence>
<sequence>MENLDELDNLAEKYKSEGNFVEALNVVEEGLNIRKTRFGDDSLEVRKSYIKLCELCNILAAYYLQRDNADLAFDLLKRAELLCEMDEHTKAVTYNNLACYYRKTGKARVALTYLGKALVIDNDQPNTHLNLCASLSQIDRHEKALGHAMQAIVLLQDLFISSLQANTGFEEHAHELAIAYHNMAVELEYLKRTNEALRMYQKAVEFAQKYLPEDHPINVNAQRMLYNAAKDEEEHREKLLNRRECTSKNNFYSKKLDRKESRREIDEDKNAEMKRKASSTDPGVRFGRDYERGNEGRKPNLIEI</sequence>
<evidence type="ECO:0008006" key="6">
    <source>
        <dbReference type="Google" id="ProtNLM"/>
    </source>
</evidence>
<dbReference type="InterPro" id="IPR019734">
    <property type="entry name" value="TPR_rpt"/>
</dbReference>
<organism evidence="4 5">
    <name type="scientific">Blepharisma stoltei</name>
    <dbReference type="NCBI Taxonomy" id="1481888"/>
    <lineage>
        <taxon>Eukaryota</taxon>
        <taxon>Sar</taxon>
        <taxon>Alveolata</taxon>
        <taxon>Ciliophora</taxon>
        <taxon>Postciliodesmatophora</taxon>
        <taxon>Heterotrichea</taxon>
        <taxon>Heterotrichida</taxon>
        <taxon>Blepharismidae</taxon>
        <taxon>Blepharisma</taxon>
    </lineage>
</organism>
<dbReference type="AlphaFoldDB" id="A0AAU9K3K0"/>
<keyword evidence="5" id="KW-1185">Reference proteome</keyword>
<accession>A0AAU9K3K0</accession>
<dbReference type="EMBL" id="CAJZBQ010000053">
    <property type="protein sequence ID" value="CAG9331554.1"/>
    <property type="molecule type" value="Genomic_DNA"/>
</dbReference>